<comment type="caution">
    <text evidence="1">The sequence shown here is derived from an EMBL/GenBank/DDBJ whole genome shotgun (WGS) entry which is preliminary data.</text>
</comment>
<evidence type="ECO:0000313" key="1">
    <source>
        <dbReference type="EMBL" id="GFA23688.1"/>
    </source>
</evidence>
<feature type="non-terminal residue" evidence="1">
    <location>
        <position position="1"/>
    </location>
</feature>
<sequence>GTNLHAFVKKKVGDEEQTLFWEDSWLSDPTLKNIFPRLYALEINKHASVASKFRDTLMSASFRRVPRRGLEEDQFQLLIDKVAPVILSSIKDRWVWILDSGDELSL</sequence>
<dbReference type="PANTHER" id="PTHR36617">
    <property type="entry name" value="PROTEIN, PUTATIVE-RELATED"/>
    <property type="match status" value="1"/>
</dbReference>
<dbReference type="EMBL" id="BKCJ010390375">
    <property type="protein sequence ID" value="GFA23688.1"/>
    <property type="molecule type" value="Genomic_DNA"/>
</dbReference>
<keyword evidence="1" id="KW-0695">RNA-directed DNA polymerase</keyword>
<proteinExistence type="predicted"/>
<name>A0A699JAF7_TANCI</name>
<dbReference type="GO" id="GO:0003964">
    <property type="term" value="F:RNA-directed DNA polymerase activity"/>
    <property type="evidence" value="ECO:0007669"/>
    <property type="project" value="UniProtKB-KW"/>
</dbReference>
<accession>A0A699JAF7</accession>
<dbReference type="PANTHER" id="PTHR36617:SF5">
    <property type="entry name" value="OS05G0421675 PROTEIN"/>
    <property type="match status" value="1"/>
</dbReference>
<organism evidence="1">
    <name type="scientific">Tanacetum cinerariifolium</name>
    <name type="common">Dalmatian daisy</name>
    <name type="synonym">Chrysanthemum cinerariifolium</name>
    <dbReference type="NCBI Taxonomy" id="118510"/>
    <lineage>
        <taxon>Eukaryota</taxon>
        <taxon>Viridiplantae</taxon>
        <taxon>Streptophyta</taxon>
        <taxon>Embryophyta</taxon>
        <taxon>Tracheophyta</taxon>
        <taxon>Spermatophyta</taxon>
        <taxon>Magnoliopsida</taxon>
        <taxon>eudicotyledons</taxon>
        <taxon>Gunneridae</taxon>
        <taxon>Pentapetalae</taxon>
        <taxon>asterids</taxon>
        <taxon>campanulids</taxon>
        <taxon>Asterales</taxon>
        <taxon>Asteraceae</taxon>
        <taxon>Asteroideae</taxon>
        <taxon>Anthemideae</taxon>
        <taxon>Anthemidinae</taxon>
        <taxon>Tanacetum</taxon>
    </lineage>
</organism>
<gene>
    <name evidence="1" type="ORF">Tci_595660</name>
</gene>
<keyword evidence="1" id="KW-0548">Nucleotidyltransferase</keyword>
<reference evidence="1" key="1">
    <citation type="journal article" date="2019" name="Sci. Rep.">
        <title>Draft genome of Tanacetum cinerariifolium, the natural source of mosquito coil.</title>
        <authorList>
            <person name="Yamashiro T."/>
            <person name="Shiraishi A."/>
            <person name="Satake H."/>
            <person name="Nakayama K."/>
        </authorList>
    </citation>
    <scope>NUCLEOTIDE SEQUENCE</scope>
</reference>
<keyword evidence="1" id="KW-0808">Transferase</keyword>
<dbReference type="AlphaFoldDB" id="A0A699JAF7"/>
<protein>
    <submittedName>
        <fullName evidence="1">RNA-directed DNA polymerase, eukaryota, reverse transcriptase zinc-binding domain protein</fullName>
    </submittedName>
</protein>